<keyword evidence="8 10" id="KW-0472">Membrane</keyword>
<feature type="transmembrane region" description="Helical" evidence="10">
    <location>
        <begin position="93"/>
        <end position="116"/>
    </location>
</feature>
<evidence type="ECO:0000313" key="11">
    <source>
        <dbReference type="EMBL" id="NME28291.1"/>
    </source>
</evidence>
<feature type="transmembrane region" description="Helical" evidence="10">
    <location>
        <begin position="319"/>
        <end position="339"/>
    </location>
</feature>
<organism evidence="11 12">
    <name type="scientific">Megasphaera hexanoica</name>
    <dbReference type="NCBI Taxonomy" id="1675036"/>
    <lineage>
        <taxon>Bacteria</taxon>
        <taxon>Bacillati</taxon>
        <taxon>Bacillota</taxon>
        <taxon>Negativicutes</taxon>
        <taxon>Veillonellales</taxon>
        <taxon>Veillonellaceae</taxon>
        <taxon>Megasphaera</taxon>
    </lineage>
</organism>
<dbReference type="PIRSF" id="PIRSF006603">
    <property type="entry name" value="DinF"/>
    <property type="match status" value="1"/>
</dbReference>
<dbReference type="InterPro" id="IPR048279">
    <property type="entry name" value="MdtK-like"/>
</dbReference>
<dbReference type="AlphaFoldDB" id="A0A848BPN8"/>
<feature type="transmembrane region" description="Helical" evidence="10">
    <location>
        <begin position="15"/>
        <end position="36"/>
    </location>
</feature>
<feature type="transmembrane region" description="Helical" evidence="10">
    <location>
        <begin position="282"/>
        <end position="307"/>
    </location>
</feature>
<dbReference type="RefSeq" id="WP_170087555.1">
    <property type="nucleotide sequence ID" value="NZ_JABAFG010000009.1"/>
</dbReference>
<feature type="transmembrane region" description="Helical" evidence="10">
    <location>
        <begin position="359"/>
        <end position="380"/>
    </location>
</feature>
<feature type="transmembrane region" description="Helical" evidence="10">
    <location>
        <begin position="387"/>
        <end position="411"/>
    </location>
</feature>
<dbReference type="InterPro" id="IPR002528">
    <property type="entry name" value="MATE_fam"/>
</dbReference>
<evidence type="ECO:0000256" key="9">
    <source>
        <dbReference type="ARBA" id="ARBA00023251"/>
    </source>
</evidence>
<evidence type="ECO:0000256" key="4">
    <source>
        <dbReference type="ARBA" id="ARBA00022448"/>
    </source>
</evidence>
<feature type="transmembrane region" description="Helical" evidence="10">
    <location>
        <begin position="417"/>
        <end position="438"/>
    </location>
</feature>
<evidence type="ECO:0000256" key="8">
    <source>
        <dbReference type="ARBA" id="ARBA00023136"/>
    </source>
</evidence>
<proteinExistence type="inferred from homology"/>
<evidence type="ECO:0000256" key="2">
    <source>
        <dbReference type="ARBA" id="ARBA00008417"/>
    </source>
</evidence>
<evidence type="ECO:0000256" key="1">
    <source>
        <dbReference type="ARBA" id="ARBA00004651"/>
    </source>
</evidence>
<dbReference type="InterPro" id="IPR051327">
    <property type="entry name" value="MATE_MepA_subfamily"/>
</dbReference>
<feature type="transmembrane region" description="Helical" evidence="10">
    <location>
        <begin position="136"/>
        <end position="155"/>
    </location>
</feature>
<reference evidence="11 12" key="1">
    <citation type="submission" date="2020-04" db="EMBL/GenBank/DDBJ databases">
        <authorList>
            <person name="Hitch T.C.A."/>
            <person name="Wylensek D."/>
            <person name="Clavel T."/>
        </authorList>
    </citation>
    <scope>NUCLEOTIDE SEQUENCE [LARGE SCALE GENOMIC DNA]</scope>
    <source>
        <strain evidence="11 12">Oil-RF-744-FAT-WT-6-1</strain>
    </source>
</reference>
<evidence type="ECO:0000256" key="10">
    <source>
        <dbReference type="SAM" id="Phobius"/>
    </source>
</evidence>
<keyword evidence="7 10" id="KW-1133">Transmembrane helix</keyword>
<dbReference type="PANTHER" id="PTHR43823">
    <property type="entry name" value="SPORULATION PROTEIN YKVU"/>
    <property type="match status" value="1"/>
</dbReference>
<dbReference type="Pfam" id="PF01554">
    <property type="entry name" value="MatE"/>
    <property type="match status" value="2"/>
</dbReference>
<gene>
    <name evidence="11" type="ORF">HF872_06600</name>
</gene>
<dbReference type="InterPro" id="IPR045070">
    <property type="entry name" value="MATE_MepA-like"/>
</dbReference>
<dbReference type="EMBL" id="JABAFG010000009">
    <property type="protein sequence ID" value="NME28291.1"/>
    <property type="molecule type" value="Genomic_DNA"/>
</dbReference>
<dbReference type="Proteomes" id="UP000591071">
    <property type="component" value="Unassembled WGS sequence"/>
</dbReference>
<dbReference type="GO" id="GO:0042910">
    <property type="term" value="F:xenobiotic transmembrane transporter activity"/>
    <property type="evidence" value="ECO:0007669"/>
    <property type="project" value="InterPro"/>
</dbReference>
<evidence type="ECO:0000256" key="7">
    <source>
        <dbReference type="ARBA" id="ARBA00022989"/>
    </source>
</evidence>
<evidence type="ECO:0000313" key="12">
    <source>
        <dbReference type="Proteomes" id="UP000591071"/>
    </source>
</evidence>
<protein>
    <recommendedName>
        <fullName evidence="3">Multidrug export protein MepA</fullName>
    </recommendedName>
</protein>
<dbReference type="GO" id="GO:0015297">
    <property type="term" value="F:antiporter activity"/>
    <property type="evidence" value="ECO:0007669"/>
    <property type="project" value="InterPro"/>
</dbReference>
<dbReference type="PANTHER" id="PTHR43823:SF3">
    <property type="entry name" value="MULTIDRUG EXPORT PROTEIN MEPA"/>
    <property type="match status" value="1"/>
</dbReference>
<keyword evidence="6 10" id="KW-0812">Transmembrane</keyword>
<sequence>MRDASFLGTQPVSRLLWKFSVPAITGTVITALYNVVDSIFVGQGIGELALTAVTVAFPVQTLLMAFGMLIGVGSANIISIRLGQGRTDRAEGILGNAFTLMFAIMVVTTGLFLWYLDSLLQDFMGVDPAVLPYAHDFISIILVGSVFQHIGFGINNVIRAQGDPRTALATQIIAGIINVILNYLFVFIFQWGISGSALATVLAQAVAAVWVTWYFIWGPAVLKLRWKYLRPRLHSILDIVKIGCSPFMMQLAATAVMVVFNVKIQFYGGVTAVAAYGIINRLMMLIFMPVVGISMGAQPILGFNFGARKYDRVLHTLRLALLAATGVSILGFIIAEVFPQEIIRIFNDSPDLLRVGVRAMRIYLVMTPVVGSSIIAGNYFQAVNKPLFSLFFTINRQVFFLIPCVYLFSSFLGLDGIWLAGAVSDGAAFIVTTAALVYNVRQMKKRIPA</sequence>
<feature type="transmembrane region" description="Helical" evidence="10">
    <location>
        <begin position="48"/>
        <end position="72"/>
    </location>
</feature>
<keyword evidence="9" id="KW-0046">Antibiotic resistance</keyword>
<dbReference type="GO" id="GO:0046677">
    <property type="term" value="P:response to antibiotic"/>
    <property type="evidence" value="ECO:0007669"/>
    <property type="project" value="UniProtKB-KW"/>
</dbReference>
<keyword evidence="4" id="KW-0813">Transport</keyword>
<comment type="subcellular location">
    <subcellularLocation>
        <location evidence="1">Cell membrane</location>
        <topology evidence="1">Multi-pass membrane protein</topology>
    </subcellularLocation>
</comment>
<comment type="similarity">
    <text evidence="2">Belongs to the multi antimicrobial extrusion (MATE) (TC 2.A.66.1) family. MepA subfamily.</text>
</comment>
<feature type="transmembrane region" description="Helical" evidence="10">
    <location>
        <begin position="197"/>
        <end position="218"/>
    </location>
</feature>
<dbReference type="GO" id="GO:0005886">
    <property type="term" value="C:plasma membrane"/>
    <property type="evidence" value="ECO:0007669"/>
    <property type="project" value="UniProtKB-SubCell"/>
</dbReference>
<evidence type="ECO:0000256" key="5">
    <source>
        <dbReference type="ARBA" id="ARBA00022475"/>
    </source>
</evidence>
<dbReference type="CDD" id="cd13143">
    <property type="entry name" value="MATE_MepA_like"/>
    <property type="match status" value="1"/>
</dbReference>
<keyword evidence="5" id="KW-1003">Cell membrane</keyword>
<accession>A0A848BPN8</accession>
<feature type="transmembrane region" description="Helical" evidence="10">
    <location>
        <begin position="167"/>
        <end position="191"/>
    </location>
</feature>
<name>A0A848BPN8_9FIRM</name>
<comment type="caution">
    <text evidence="11">The sequence shown here is derived from an EMBL/GenBank/DDBJ whole genome shotgun (WGS) entry which is preliminary data.</text>
</comment>
<evidence type="ECO:0000256" key="3">
    <source>
        <dbReference type="ARBA" id="ARBA00022106"/>
    </source>
</evidence>
<evidence type="ECO:0000256" key="6">
    <source>
        <dbReference type="ARBA" id="ARBA00022692"/>
    </source>
</evidence>
<dbReference type="NCBIfam" id="TIGR00797">
    <property type="entry name" value="matE"/>
    <property type="match status" value="1"/>
</dbReference>